<dbReference type="Gene3D" id="3.90.550.10">
    <property type="entry name" value="Spore Coat Polysaccharide Biosynthesis Protein SpsA, Chain A"/>
    <property type="match status" value="1"/>
</dbReference>
<evidence type="ECO:0000259" key="2">
    <source>
        <dbReference type="Pfam" id="PF00535"/>
    </source>
</evidence>
<dbReference type="PANTHER" id="PTHR43630">
    <property type="entry name" value="POLY-BETA-1,6-N-ACETYL-D-GLUCOSAMINE SYNTHASE"/>
    <property type="match status" value="1"/>
</dbReference>
<dbReference type="SUPFAM" id="SSF53448">
    <property type="entry name" value="Nucleotide-diphospho-sugar transferases"/>
    <property type="match status" value="1"/>
</dbReference>
<feature type="domain" description="Glycosyltransferase 2-like" evidence="2">
    <location>
        <begin position="40"/>
        <end position="159"/>
    </location>
</feature>
<evidence type="ECO:0000313" key="4">
    <source>
        <dbReference type="Proteomes" id="UP000190065"/>
    </source>
</evidence>
<dbReference type="PANTHER" id="PTHR43630:SF2">
    <property type="entry name" value="GLYCOSYLTRANSFERASE"/>
    <property type="match status" value="1"/>
</dbReference>
<evidence type="ECO:0000313" key="3">
    <source>
        <dbReference type="EMBL" id="SJZ57243.1"/>
    </source>
</evidence>
<dbReference type="Pfam" id="PF00535">
    <property type="entry name" value="Glycos_transf_2"/>
    <property type="match status" value="1"/>
</dbReference>
<dbReference type="CDD" id="cd02511">
    <property type="entry name" value="Beta4Glucosyltransferase"/>
    <property type="match status" value="1"/>
</dbReference>
<dbReference type="InterPro" id="IPR029044">
    <property type="entry name" value="Nucleotide-diphossugar_trans"/>
</dbReference>
<reference evidence="3 4" key="1">
    <citation type="submission" date="2017-02" db="EMBL/GenBank/DDBJ databases">
        <authorList>
            <person name="Peterson S.W."/>
        </authorList>
    </citation>
    <scope>NUCLEOTIDE SEQUENCE [LARGE SCALE GENOMIC DNA]</scope>
    <source>
        <strain evidence="3 4">ATCC 43324</strain>
    </source>
</reference>
<dbReference type="eggNOG" id="COG1216">
    <property type="taxonomic scope" value="Bacteria"/>
</dbReference>
<protein>
    <submittedName>
        <fullName evidence="3">Glycosyltransferase involved in cell wall bisynthesis</fullName>
    </submittedName>
</protein>
<dbReference type="AlphaFoldDB" id="A0A1T4LRD9"/>
<dbReference type="InterPro" id="IPR001173">
    <property type="entry name" value="Glyco_trans_2-like"/>
</dbReference>
<dbReference type="STRING" id="28136.SAMN02745202_00507"/>
<name>A0A1T4LRD9_9BACT</name>
<comment type="similarity">
    <text evidence="1">Belongs to the glycosyltransferase 2 family. WaaE/KdtX subfamily.</text>
</comment>
<dbReference type="Proteomes" id="UP000190065">
    <property type="component" value="Unassembled WGS sequence"/>
</dbReference>
<gene>
    <name evidence="3" type="ORF">SAMN02745202_00507</name>
</gene>
<dbReference type="EMBL" id="FUXK01000004">
    <property type="protein sequence ID" value="SJZ57243.1"/>
    <property type="molecule type" value="Genomic_DNA"/>
</dbReference>
<accession>A0A1T4LRD9</accession>
<evidence type="ECO:0000256" key="1">
    <source>
        <dbReference type="ARBA" id="ARBA00038494"/>
    </source>
</evidence>
<organism evidence="3 4">
    <name type="scientific">Segatella oulorum</name>
    <dbReference type="NCBI Taxonomy" id="28136"/>
    <lineage>
        <taxon>Bacteria</taxon>
        <taxon>Pseudomonadati</taxon>
        <taxon>Bacteroidota</taxon>
        <taxon>Bacteroidia</taxon>
        <taxon>Bacteroidales</taxon>
        <taxon>Prevotellaceae</taxon>
        <taxon>Segatella</taxon>
    </lineage>
</organism>
<sequence length="287" mass="33185">MFANIWVKKGAKRTYFIRHRFKSTNIMCTFASMNQSEGITVVINTYNAARHLATVLEAVKGFDEVLVCDMESTDNTLEIAKSYGCRVVIFPKGAHRIVEPARQFAIDQAHCPWVLVVDADEIVPAALRNYLYKAIETEADFAAIAIPRKNYFMGKMMHSCYPDYILRFLKREKCNWPPVIHASPEVEGRIIRIPSVRRDLAFEHLANDSVADIIWKNNTYSDYEVPRRRKKNYGKMALFYRPLYRFVKSYLLKRGFLDGCPGLIHAVLDAGYQFEIVAKLIEERQKK</sequence>
<keyword evidence="3" id="KW-0808">Transferase</keyword>
<dbReference type="GO" id="GO:0016740">
    <property type="term" value="F:transferase activity"/>
    <property type="evidence" value="ECO:0007669"/>
    <property type="project" value="UniProtKB-KW"/>
</dbReference>
<proteinExistence type="inferred from homology"/>